<gene>
    <name evidence="5" type="ORF">KQ657_000682</name>
</gene>
<feature type="compositionally biased region" description="Acidic residues" evidence="4">
    <location>
        <begin position="219"/>
        <end position="244"/>
    </location>
</feature>
<keyword evidence="6" id="KW-1185">Reference proteome</keyword>
<dbReference type="RefSeq" id="XP_043049157.1">
    <property type="nucleotide sequence ID" value="XM_043191514.1"/>
</dbReference>
<dbReference type="GO" id="GO:0005634">
    <property type="term" value="C:nucleus"/>
    <property type="evidence" value="ECO:0007669"/>
    <property type="project" value="InterPro"/>
</dbReference>
<reference evidence="5" key="1">
    <citation type="submission" date="2021-03" db="EMBL/GenBank/DDBJ databases">
        <authorList>
            <person name="Palmer J.M."/>
        </authorList>
    </citation>
    <scope>NUCLEOTIDE SEQUENCE</scope>
    <source>
        <strain evidence="5">ARV_011</strain>
    </source>
</reference>
<dbReference type="GO" id="GO:0006334">
    <property type="term" value="P:nucleosome assembly"/>
    <property type="evidence" value="ECO:0007669"/>
    <property type="project" value="InterPro"/>
</dbReference>
<comment type="similarity">
    <text evidence="1 2">Belongs to the nucleosome assembly protein (NAP) family.</text>
</comment>
<sequence>MAEEKDSELLASFNALANLEKDMDAAERDAQWYRLQKTQTIYSKRQEVVSQIPQFWYLVLVQNDDFADYVDVEDMKYLEVVLDVYVVYEDVDHFSITITFGKDSREDNAIQEQTVTKKFWHVVEDGEDLLHSEAVSVVWPESLANINPTEIKARTRGTSMTKEDKKNYRLGMKSFFSWFSWTGTKPGKEFRNGEELARLIADDLYPYAVKYFTASLEADNEDDDEDVSTLEGEELDISADEEEDEKKRKLETEDAESRKKQK</sequence>
<comment type="caution">
    <text evidence="5">The sequence shown here is derived from an EMBL/GenBank/DDBJ whole genome shotgun (WGS) entry which is preliminary data.</text>
</comment>
<keyword evidence="3" id="KW-0175">Coiled coil</keyword>
<name>A0A9P7V9C1_9ASCO</name>
<evidence type="ECO:0000256" key="3">
    <source>
        <dbReference type="SAM" id="Coils"/>
    </source>
</evidence>
<evidence type="ECO:0000256" key="1">
    <source>
        <dbReference type="ARBA" id="ARBA00009947"/>
    </source>
</evidence>
<evidence type="ECO:0000313" key="6">
    <source>
        <dbReference type="Proteomes" id="UP000790833"/>
    </source>
</evidence>
<dbReference type="Gene3D" id="3.30.1120.90">
    <property type="entry name" value="Nucleosome assembly protein"/>
    <property type="match status" value="1"/>
</dbReference>
<organism evidence="5 6">
    <name type="scientific">Scheffersomyces spartinae</name>
    <dbReference type="NCBI Taxonomy" id="45513"/>
    <lineage>
        <taxon>Eukaryota</taxon>
        <taxon>Fungi</taxon>
        <taxon>Dikarya</taxon>
        <taxon>Ascomycota</taxon>
        <taxon>Saccharomycotina</taxon>
        <taxon>Pichiomycetes</taxon>
        <taxon>Debaryomycetaceae</taxon>
        <taxon>Scheffersomyces</taxon>
    </lineage>
</organism>
<dbReference type="InterPro" id="IPR037231">
    <property type="entry name" value="NAP-like_sf"/>
</dbReference>
<evidence type="ECO:0000256" key="4">
    <source>
        <dbReference type="SAM" id="MobiDB-lite"/>
    </source>
</evidence>
<protein>
    <submittedName>
        <fullName evidence="5">Uncharacterized protein</fullName>
    </submittedName>
</protein>
<feature type="region of interest" description="Disordered" evidence="4">
    <location>
        <begin position="219"/>
        <end position="262"/>
    </location>
</feature>
<evidence type="ECO:0000313" key="5">
    <source>
        <dbReference type="EMBL" id="KAG7193609.1"/>
    </source>
</evidence>
<dbReference type="AlphaFoldDB" id="A0A9P7V9C1"/>
<feature type="compositionally biased region" description="Basic and acidic residues" evidence="4">
    <location>
        <begin position="245"/>
        <end position="262"/>
    </location>
</feature>
<dbReference type="Pfam" id="PF00956">
    <property type="entry name" value="NAP"/>
    <property type="match status" value="1"/>
</dbReference>
<dbReference type="OrthoDB" id="19419at2759"/>
<accession>A0A9P7V9C1</accession>
<dbReference type="SUPFAM" id="SSF143113">
    <property type="entry name" value="NAP-like"/>
    <property type="match status" value="1"/>
</dbReference>
<evidence type="ECO:0000256" key="2">
    <source>
        <dbReference type="RuleBase" id="RU003876"/>
    </source>
</evidence>
<dbReference type="EMBL" id="JAHMUF010000011">
    <property type="protein sequence ID" value="KAG7193609.1"/>
    <property type="molecule type" value="Genomic_DNA"/>
</dbReference>
<dbReference type="InterPro" id="IPR002164">
    <property type="entry name" value="NAP_family"/>
</dbReference>
<dbReference type="GeneID" id="66114056"/>
<dbReference type="Proteomes" id="UP000790833">
    <property type="component" value="Unassembled WGS sequence"/>
</dbReference>
<proteinExistence type="inferred from homology"/>
<feature type="coiled-coil region" evidence="3">
    <location>
        <begin position="9"/>
        <end position="36"/>
    </location>
</feature>
<dbReference type="PANTHER" id="PTHR11875">
    <property type="entry name" value="TESTIS-SPECIFIC Y-ENCODED PROTEIN"/>
    <property type="match status" value="1"/>
</dbReference>